<dbReference type="EMBL" id="BBYR01000034">
    <property type="protein sequence ID" value="GAP36334.1"/>
    <property type="molecule type" value="Genomic_DNA"/>
</dbReference>
<comment type="similarity">
    <text evidence="1">Belongs to the UPF0065 (bug) family.</text>
</comment>
<dbReference type="PANTHER" id="PTHR42928">
    <property type="entry name" value="TRICARBOXYLATE-BINDING PROTEIN"/>
    <property type="match status" value="1"/>
</dbReference>
<dbReference type="PANTHER" id="PTHR42928:SF5">
    <property type="entry name" value="BLR1237 PROTEIN"/>
    <property type="match status" value="1"/>
</dbReference>
<dbReference type="STRING" id="1547922.ISF6_2174"/>
<reference evidence="3 4" key="2">
    <citation type="journal article" date="2016" name="Science">
        <title>A bacterium that degrades and assimilates poly(ethylene terephthalate).</title>
        <authorList>
            <person name="Yoshida S."/>
            <person name="Hiraga K."/>
            <person name="Takehana T."/>
            <person name="Taniguchi I."/>
            <person name="Yamaji H."/>
            <person name="Maeda Y."/>
            <person name="Toyohara K."/>
            <person name="Miyamoto K."/>
            <person name="Kimura Y."/>
            <person name="Oda K."/>
        </authorList>
    </citation>
    <scope>NUCLEOTIDE SEQUENCE [LARGE SCALE GENOMIC DNA]</scope>
    <source>
        <strain evidence="4">NBRC 110686 / TISTR 2288 / 201-F6</strain>
    </source>
</reference>
<dbReference type="Pfam" id="PF03401">
    <property type="entry name" value="TctC"/>
    <property type="match status" value="1"/>
</dbReference>
<reference evidence="4" key="1">
    <citation type="submission" date="2015-07" db="EMBL/GenBank/DDBJ databases">
        <title>Discovery of a poly(ethylene terephthalate assimilation.</title>
        <authorList>
            <person name="Yoshida S."/>
            <person name="Hiraga K."/>
            <person name="Takehana T."/>
            <person name="Taniguchi I."/>
            <person name="Yamaji H."/>
            <person name="Maeda Y."/>
            <person name="Toyohara K."/>
            <person name="Miyamoto K."/>
            <person name="Kimura Y."/>
            <person name="Oda K."/>
        </authorList>
    </citation>
    <scope>NUCLEOTIDE SEQUENCE [LARGE SCALE GENOMIC DNA]</scope>
    <source>
        <strain evidence="4">NBRC 110686 / TISTR 2288 / 201-F6</strain>
    </source>
</reference>
<keyword evidence="2" id="KW-0732">Signal</keyword>
<keyword evidence="4" id="KW-1185">Reference proteome</keyword>
<evidence type="ECO:0000256" key="1">
    <source>
        <dbReference type="ARBA" id="ARBA00006987"/>
    </source>
</evidence>
<accession>A0A0K8P1B9</accession>
<dbReference type="CDD" id="cd13578">
    <property type="entry name" value="PBP2_Bug27"/>
    <property type="match status" value="1"/>
</dbReference>
<dbReference type="Gene3D" id="3.40.190.150">
    <property type="entry name" value="Bordetella uptake gene, domain 1"/>
    <property type="match status" value="1"/>
</dbReference>
<gene>
    <name evidence="3" type="ORF">ISF6_2174</name>
</gene>
<protein>
    <submittedName>
        <fullName evidence="3">Putative exported protein</fullName>
    </submittedName>
</protein>
<proteinExistence type="inferred from homology"/>
<dbReference type="PIRSF" id="PIRSF017082">
    <property type="entry name" value="YflP"/>
    <property type="match status" value="1"/>
</dbReference>
<evidence type="ECO:0000313" key="3">
    <source>
        <dbReference type="EMBL" id="GAP36334.1"/>
    </source>
</evidence>
<evidence type="ECO:0000313" key="4">
    <source>
        <dbReference type="Proteomes" id="UP000037660"/>
    </source>
</evidence>
<feature type="signal peptide" evidence="2">
    <location>
        <begin position="1"/>
        <end position="22"/>
    </location>
</feature>
<organism evidence="3 4">
    <name type="scientific">Piscinibacter sakaiensis</name>
    <name type="common">Ideonella sakaiensis</name>
    <dbReference type="NCBI Taxonomy" id="1547922"/>
    <lineage>
        <taxon>Bacteria</taxon>
        <taxon>Pseudomonadati</taxon>
        <taxon>Pseudomonadota</taxon>
        <taxon>Betaproteobacteria</taxon>
        <taxon>Burkholderiales</taxon>
        <taxon>Sphaerotilaceae</taxon>
        <taxon>Piscinibacter</taxon>
    </lineage>
</organism>
<sequence>MQRRTLLGLGLIGAAARPVALGAVSGMAAAAAAAAPAAGAAPAWPARPVKLVVPFPPGSSPDLVARLVAEPLAARLGQPVVIENRPGAGGNVGTGAVAKAAPDGYTLLFTIQGPLVTAPLLSRQLPYDPVRELAPVSLIATSPNVLVVDPALGAESVADFVRIARARPGQLNYGSVGNGSAAHLAMESFKARAGLSLVHVPYQGFPQVVNAILAGQVQAGFMVPGIAMGQVRAGRLRALGVTTLGRAASLAELPTFVEQGYPGFEAISWQAVLAPAGTPAPIVRRLSDELVRIVKSDELRQRLLGQYFSAAGTAPEGLSGLMRSERERWAQVIRAAGVQPE</sequence>
<comment type="caution">
    <text evidence="3">The sequence shown here is derived from an EMBL/GenBank/DDBJ whole genome shotgun (WGS) entry which is preliminary data.</text>
</comment>
<dbReference type="AlphaFoldDB" id="A0A0K8P1B9"/>
<evidence type="ECO:0000256" key="2">
    <source>
        <dbReference type="SAM" id="SignalP"/>
    </source>
</evidence>
<dbReference type="InterPro" id="IPR005064">
    <property type="entry name" value="BUG"/>
</dbReference>
<dbReference type="SUPFAM" id="SSF53850">
    <property type="entry name" value="Periplasmic binding protein-like II"/>
    <property type="match status" value="1"/>
</dbReference>
<dbReference type="Gene3D" id="3.40.190.10">
    <property type="entry name" value="Periplasmic binding protein-like II"/>
    <property type="match status" value="1"/>
</dbReference>
<dbReference type="InterPro" id="IPR042100">
    <property type="entry name" value="Bug_dom1"/>
</dbReference>
<name>A0A0K8P1B9_PISS1</name>
<feature type="chain" id="PRO_5005513590" evidence="2">
    <location>
        <begin position="23"/>
        <end position="341"/>
    </location>
</feature>
<dbReference type="Proteomes" id="UP000037660">
    <property type="component" value="Unassembled WGS sequence"/>
</dbReference>